<sequence length="27" mass="3228">MSALSMLEVPLQISHNRCRRTQASRRW</sequence>
<name>A0ABT3XLS2_9ENTR</name>
<organism evidence="1 2">
    <name type="scientific">Enterobacter pseudoroggenkampii</name>
    <dbReference type="NCBI Taxonomy" id="2996112"/>
    <lineage>
        <taxon>Bacteria</taxon>
        <taxon>Pseudomonadati</taxon>
        <taxon>Pseudomonadota</taxon>
        <taxon>Gammaproteobacteria</taxon>
        <taxon>Enterobacterales</taxon>
        <taxon>Enterobacteriaceae</taxon>
        <taxon>Enterobacter</taxon>
    </lineage>
</organism>
<evidence type="ECO:0000313" key="1">
    <source>
        <dbReference type="EMBL" id="MCX8305767.1"/>
    </source>
</evidence>
<protein>
    <submittedName>
        <fullName evidence="1">Uncharacterized protein</fullName>
    </submittedName>
</protein>
<comment type="caution">
    <text evidence="1">The sequence shown here is derived from an EMBL/GenBank/DDBJ whole genome shotgun (WGS) entry which is preliminary data.</text>
</comment>
<keyword evidence="2" id="KW-1185">Reference proteome</keyword>
<accession>A0ABT3XLS2</accession>
<reference evidence="1" key="1">
    <citation type="submission" date="2022-11" db="EMBL/GenBank/DDBJ databases">
        <title>The draft genomes of two Enterobacter strains.</title>
        <authorList>
            <person name="He Y."/>
            <person name="Wu S."/>
            <person name="Feng Y."/>
            <person name="Zong Z."/>
        </authorList>
    </citation>
    <scope>NUCLEOTIDE SEQUENCE</scope>
    <source>
        <strain evidence="1">155092</strain>
    </source>
</reference>
<dbReference type="Proteomes" id="UP001163211">
    <property type="component" value="Unassembled WGS sequence"/>
</dbReference>
<gene>
    <name evidence="1" type="ORF">OTG14_22760</name>
</gene>
<dbReference type="EMBL" id="JAPMLV010000009">
    <property type="protein sequence ID" value="MCX8305767.1"/>
    <property type="molecule type" value="Genomic_DNA"/>
</dbReference>
<proteinExistence type="predicted"/>
<evidence type="ECO:0000313" key="2">
    <source>
        <dbReference type="Proteomes" id="UP001163211"/>
    </source>
</evidence>